<accession>A0A6I4LZM6</accession>
<evidence type="ECO:0000313" key="1">
    <source>
        <dbReference type="EMBL" id="MVZ98369.1"/>
    </source>
</evidence>
<dbReference type="AlphaFoldDB" id="A0A6I4LZM6"/>
<dbReference type="Proteomes" id="UP000471147">
    <property type="component" value="Unassembled WGS sequence"/>
</dbReference>
<keyword evidence="2" id="KW-1185">Reference proteome</keyword>
<name>A0A6I4LZM6_9SPHN</name>
<dbReference type="PIRSF" id="PIRSF031796">
    <property type="entry name" value="UPC031796"/>
    <property type="match status" value="1"/>
</dbReference>
<reference evidence="1 2" key="1">
    <citation type="submission" date="2019-01" db="EMBL/GenBank/DDBJ databases">
        <title>Sphingorhabdus lacus sp.nov., isolated from an oligotrophic freshwater lake.</title>
        <authorList>
            <person name="Park M."/>
        </authorList>
    </citation>
    <scope>NUCLEOTIDE SEQUENCE [LARGE SCALE GENOMIC DNA]</scope>
    <source>
        <strain evidence="1 2">IMCC26285</strain>
    </source>
</reference>
<gene>
    <name evidence="1" type="ORF">EUU23_11765</name>
</gene>
<dbReference type="RefSeq" id="WP_160354284.1">
    <property type="nucleotide sequence ID" value="NZ_SDWJ01000002.1"/>
</dbReference>
<dbReference type="OrthoDB" id="5194526at2"/>
<protein>
    <submittedName>
        <fullName evidence="1">DNA repair protein MmcB-related protein</fullName>
    </submittedName>
</protein>
<dbReference type="EMBL" id="SDWJ01000002">
    <property type="protein sequence ID" value="MVZ98369.1"/>
    <property type="molecule type" value="Genomic_DNA"/>
</dbReference>
<organism evidence="1 2">
    <name type="scientific">Sphingorhabdus profundilacus</name>
    <dbReference type="NCBI Taxonomy" id="2509718"/>
    <lineage>
        <taxon>Bacteria</taxon>
        <taxon>Pseudomonadati</taxon>
        <taxon>Pseudomonadota</taxon>
        <taxon>Alphaproteobacteria</taxon>
        <taxon>Sphingomonadales</taxon>
        <taxon>Sphingomonadaceae</taxon>
        <taxon>Sphingorhabdus</taxon>
    </lineage>
</organism>
<sequence length="170" mass="18889">MEDLETFIHLQPSAKVSLDGAAAVARGVSRLFLRNQIMVQPEVSLRNNRRADLMGINAKGEIIIVEIKCARADLLGDQKWPEYLDFCDRFFWAVPAGFDIGPLHGDAFMPERAGLIIADAYDGEIARPAALVPLAAARRKTETQRLARLAMRRLMGIADPDPRFSDIEAE</sequence>
<evidence type="ECO:0000313" key="2">
    <source>
        <dbReference type="Proteomes" id="UP000471147"/>
    </source>
</evidence>
<comment type="caution">
    <text evidence="1">The sequence shown here is derived from an EMBL/GenBank/DDBJ whole genome shotgun (WGS) entry which is preliminary data.</text>
</comment>
<proteinExistence type="predicted"/>
<dbReference type="Pfam" id="PF06319">
    <property type="entry name" value="MmcB-like"/>
    <property type="match status" value="1"/>
</dbReference>
<dbReference type="InterPro" id="IPR009394">
    <property type="entry name" value="MmcB-like"/>
</dbReference>